<organism evidence="2 3">
    <name type="scientific">Apiospora hydei</name>
    <dbReference type="NCBI Taxonomy" id="1337664"/>
    <lineage>
        <taxon>Eukaryota</taxon>
        <taxon>Fungi</taxon>
        <taxon>Dikarya</taxon>
        <taxon>Ascomycota</taxon>
        <taxon>Pezizomycotina</taxon>
        <taxon>Sordariomycetes</taxon>
        <taxon>Xylariomycetidae</taxon>
        <taxon>Amphisphaeriales</taxon>
        <taxon>Apiosporaceae</taxon>
        <taxon>Apiospora</taxon>
    </lineage>
</organism>
<dbReference type="RefSeq" id="XP_066671290.1">
    <property type="nucleotide sequence ID" value="XM_066807672.1"/>
</dbReference>
<accession>A0ABR1WZ36</accession>
<reference evidence="2 3" key="1">
    <citation type="submission" date="2023-01" db="EMBL/GenBank/DDBJ databases">
        <title>Analysis of 21 Apiospora genomes using comparative genomics revels a genus with tremendous synthesis potential of carbohydrate active enzymes and secondary metabolites.</title>
        <authorList>
            <person name="Sorensen T."/>
        </authorList>
    </citation>
    <scope>NUCLEOTIDE SEQUENCE [LARGE SCALE GENOMIC DNA]</scope>
    <source>
        <strain evidence="2 3">CBS 114990</strain>
    </source>
</reference>
<keyword evidence="3" id="KW-1185">Reference proteome</keyword>
<sequence>MVSFITRARLTLKYFSYCIARKASKFAKSVKKWFASCFPSKKTGERAPILPQHAEQAANVPEQQPGHRE</sequence>
<feature type="region of interest" description="Disordered" evidence="1">
    <location>
        <begin position="42"/>
        <end position="69"/>
    </location>
</feature>
<proteinExistence type="predicted"/>
<name>A0ABR1WZ36_9PEZI</name>
<dbReference type="Proteomes" id="UP001433268">
    <property type="component" value="Unassembled WGS sequence"/>
</dbReference>
<evidence type="ECO:0000313" key="3">
    <source>
        <dbReference type="Proteomes" id="UP001433268"/>
    </source>
</evidence>
<dbReference type="EMBL" id="JAQQWN010000004">
    <property type="protein sequence ID" value="KAK8088396.1"/>
    <property type="molecule type" value="Genomic_DNA"/>
</dbReference>
<protein>
    <submittedName>
        <fullName evidence="2">Uncharacterized protein</fullName>
    </submittedName>
</protein>
<evidence type="ECO:0000256" key="1">
    <source>
        <dbReference type="SAM" id="MobiDB-lite"/>
    </source>
</evidence>
<gene>
    <name evidence="2" type="ORF">PG997_003357</name>
</gene>
<comment type="caution">
    <text evidence="2">The sequence shown here is derived from an EMBL/GenBank/DDBJ whole genome shotgun (WGS) entry which is preliminary data.</text>
</comment>
<evidence type="ECO:0000313" key="2">
    <source>
        <dbReference type="EMBL" id="KAK8088396.1"/>
    </source>
</evidence>
<dbReference type="GeneID" id="92040732"/>